<feature type="compositionally biased region" description="Acidic residues" evidence="1">
    <location>
        <begin position="187"/>
        <end position="198"/>
    </location>
</feature>
<feature type="compositionally biased region" description="Polar residues" evidence="1">
    <location>
        <begin position="223"/>
        <end position="235"/>
    </location>
</feature>
<protein>
    <submittedName>
        <fullName evidence="3">Uncharacterized protein</fullName>
    </submittedName>
</protein>
<comment type="caution">
    <text evidence="3">The sequence shown here is derived from an EMBL/GenBank/DDBJ whole genome shotgun (WGS) entry which is preliminary data.</text>
</comment>
<evidence type="ECO:0000256" key="1">
    <source>
        <dbReference type="SAM" id="MobiDB-lite"/>
    </source>
</evidence>
<keyword evidence="2" id="KW-1133">Transmembrane helix</keyword>
<accession>A0AAN6GCU6</accession>
<feature type="region of interest" description="Disordered" evidence="1">
    <location>
        <begin position="98"/>
        <end position="317"/>
    </location>
</feature>
<feature type="compositionally biased region" description="Low complexity" evidence="1">
    <location>
        <begin position="147"/>
        <end position="159"/>
    </location>
</feature>
<evidence type="ECO:0000313" key="3">
    <source>
        <dbReference type="EMBL" id="KAK0534548.1"/>
    </source>
</evidence>
<feature type="compositionally biased region" description="Basic and acidic residues" evidence="1">
    <location>
        <begin position="254"/>
        <end position="268"/>
    </location>
</feature>
<feature type="transmembrane region" description="Helical" evidence="2">
    <location>
        <begin position="337"/>
        <end position="355"/>
    </location>
</feature>
<feature type="compositionally biased region" description="Polar residues" evidence="1">
    <location>
        <begin position="308"/>
        <end position="317"/>
    </location>
</feature>
<feature type="compositionally biased region" description="Polar residues" evidence="1">
    <location>
        <begin position="286"/>
        <end position="299"/>
    </location>
</feature>
<name>A0AAN6GCU6_9BASI</name>
<feature type="region of interest" description="Disordered" evidence="1">
    <location>
        <begin position="1"/>
        <end position="21"/>
    </location>
</feature>
<evidence type="ECO:0000313" key="4">
    <source>
        <dbReference type="Proteomes" id="UP001176521"/>
    </source>
</evidence>
<feature type="region of interest" description="Disordered" evidence="1">
    <location>
        <begin position="33"/>
        <end position="60"/>
    </location>
</feature>
<gene>
    <name evidence="3" type="ORF">OC842_002598</name>
</gene>
<keyword evidence="2" id="KW-0812">Transmembrane</keyword>
<reference evidence="3" key="1">
    <citation type="journal article" date="2023" name="PhytoFront">
        <title>Draft Genome Resources of Seven Strains of Tilletia horrida, Causal Agent of Kernel Smut of Rice.</title>
        <authorList>
            <person name="Khanal S."/>
            <person name="Antony Babu S."/>
            <person name="Zhou X.G."/>
        </authorList>
    </citation>
    <scope>NUCLEOTIDE SEQUENCE</scope>
    <source>
        <strain evidence="3">TX3</strain>
    </source>
</reference>
<dbReference type="Proteomes" id="UP001176521">
    <property type="component" value="Unassembled WGS sequence"/>
</dbReference>
<dbReference type="EMBL" id="JAPDMQ010000114">
    <property type="protein sequence ID" value="KAK0534548.1"/>
    <property type="molecule type" value="Genomic_DNA"/>
</dbReference>
<keyword evidence="4" id="KW-1185">Reference proteome</keyword>
<proteinExistence type="predicted"/>
<evidence type="ECO:0000256" key="2">
    <source>
        <dbReference type="SAM" id="Phobius"/>
    </source>
</evidence>
<feature type="compositionally biased region" description="Low complexity" evidence="1">
    <location>
        <begin position="33"/>
        <end position="49"/>
    </location>
</feature>
<sequence length="370" mass="38818">MVAMVVQVASPASPPSPSTGRVLLGRTRSAAARAIASSSSTHDGNSTSTDAQETMLPGRSLFGALSTLTGGASARLLPPPPPPARAPSAVDIEAQASAAAAAAAAIARHKPSLSVDDHTHFAIGDAEEDEEPASSRHPFGRPPPAAGPHASSFSSSSSRAHMHSKLSDSSSEHDRIGSRHAQPYDDYGLDDEDDDDETQYAAMAEPGSEYSNLLQLKPIAPSGPSQEQLRQSNGSAFKPPGRLRGEDRDEHDDGEGALRNEDDFRTSDDGMSPFGAKTRGEGLHSAQYSDTTAALSTPHTTDRLLSHPNASDATSPATAMAPTVIPFERMSRGEKTWMWIVTGLVTLLVVVAMLISEDVIDWPGDGIGKD</sequence>
<keyword evidence="2" id="KW-0472">Membrane</keyword>
<dbReference type="AlphaFoldDB" id="A0AAN6GCU6"/>
<feature type="compositionally biased region" description="Low complexity" evidence="1">
    <location>
        <begin position="1"/>
        <end position="11"/>
    </location>
</feature>
<organism evidence="3 4">
    <name type="scientific">Tilletia horrida</name>
    <dbReference type="NCBI Taxonomy" id="155126"/>
    <lineage>
        <taxon>Eukaryota</taxon>
        <taxon>Fungi</taxon>
        <taxon>Dikarya</taxon>
        <taxon>Basidiomycota</taxon>
        <taxon>Ustilaginomycotina</taxon>
        <taxon>Exobasidiomycetes</taxon>
        <taxon>Tilletiales</taxon>
        <taxon>Tilletiaceae</taxon>
        <taxon>Tilletia</taxon>
    </lineage>
</organism>